<reference evidence="1 2" key="1">
    <citation type="submission" date="2020-07" db="EMBL/GenBank/DDBJ databases">
        <title>Sequencing the genomes of 1000 actinobacteria strains.</title>
        <authorList>
            <person name="Klenk H.-P."/>
        </authorList>
    </citation>
    <scope>NUCLEOTIDE SEQUENCE [LARGE SCALE GENOMIC DNA]</scope>
    <source>
        <strain evidence="1 2">DSM 100723</strain>
    </source>
</reference>
<sequence length="305" mass="32237">MITVPRPFAELVARREGAAGASWLANLPTLVDDLLDRFGCRPDGPPGFGGVGLVVPVRRDDEPAVLKVSMPHPGNVGEAAALRLLGGRGAVRLLDDDPERYALLLERVGPAALTILEDRPDAVIEIAGALARRLAVLVPPGRGSGLTRLADTCPGWHDQLDHQLSAYPDALPAAAVRRARATIDLLAGDRTSTLLHGDLHAGNVLAAGREPWLAIDPKGWTGTAAHDTFTVVAAGREGLRGLDAAGLATELDRRIRRFAGVAGLDVELCRACVQARAVSSLLYQLEQPQGDWFDLTLLRVAATAG</sequence>
<dbReference type="SUPFAM" id="SSF56112">
    <property type="entry name" value="Protein kinase-like (PK-like)"/>
    <property type="match status" value="1"/>
</dbReference>
<dbReference type="EMBL" id="JACGWT010000005">
    <property type="protein sequence ID" value="MBA8795662.1"/>
    <property type="molecule type" value="Genomic_DNA"/>
</dbReference>
<keyword evidence="1" id="KW-0418">Kinase</keyword>
<dbReference type="AlphaFoldDB" id="A0A7W3IUT9"/>
<dbReference type="GO" id="GO:0016773">
    <property type="term" value="F:phosphotransferase activity, alcohol group as acceptor"/>
    <property type="evidence" value="ECO:0007669"/>
    <property type="project" value="InterPro"/>
</dbReference>
<dbReference type="GO" id="GO:0019748">
    <property type="term" value="P:secondary metabolic process"/>
    <property type="evidence" value="ECO:0007669"/>
    <property type="project" value="InterPro"/>
</dbReference>
<organism evidence="1 2">
    <name type="scientific">Microlunatus kandeliicorticis</name>
    <dbReference type="NCBI Taxonomy" id="1759536"/>
    <lineage>
        <taxon>Bacteria</taxon>
        <taxon>Bacillati</taxon>
        <taxon>Actinomycetota</taxon>
        <taxon>Actinomycetes</taxon>
        <taxon>Propionibacteriales</taxon>
        <taxon>Propionibacteriaceae</taxon>
        <taxon>Microlunatus</taxon>
    </lineage>
</organism>
<dbReference type="RefSeq" id="WP_182561253.1">
    <property type="nucleotide sequence ID" value="NZ_JACGWT010000005.1"/>
</dbReference>
<evidence type="ECO:0000313" key="1">
    <source>
        <dbReference type="EMBL" id="MBA8795662.1"/>
    </source>
</evidence>
<dbReference type="Pfam" id="PF04655">
    <property type="entry name" value="APH_6_hur"/>
    <property type="match status" value="1"/>
</dbReference>
<dbReference type="Proteomes" id="UP000523079">
    <property type="component" value="Unassembled WGS sequence"/>
</dbReference>
<comment type="caution">
    <text evidence="1">The sequence shown here is derived from an EMBL/GenBank/DDBJ whole genome shotgun (WGS) entry which is preliminary data.</text>
</comment>
<protein>
    <submittedName>
        <fullName evidence="1">Streptomycin 6-kinase</fullName>
    </submittedName>
</protein>
<accession>A0A7W3IUT9</accession>
<proteinExistence type="predicted"/>
<evidence type="ECO:0000313" key="2">
    <source>
        <dbReference type="Proteomes" id="UP000523079"/>
    </source>
</evidence>
<name>A0A7W3IUT9_9ACTN</name>
<keyword evidence="2" id="KW-1185">Reference proteome</keyword>
<gene>
    <name evidence="1" type="ORF">FHX74_003298</name>
</gene>
<dbReference type="GO" id="GO:0016301">
    <property type="term" value="F:kinase activity"/>
    <property type="evidence" value="ECO:0007669"/>
    <property type="project" value="UniProtKB-KW"/>
</dbReference>
<dbReference type="Gene3D" id="3.90.1200.10">
    <property type="match status" value="1"/>
</dbReference>
<keyword evidence="1" id="KW-0808">Transferase</keyword>
<dbReference type="InterPro" id="IPR006748">
    <property type="entry name" value="NH2Glyco/OHUrea_AB-resist_kin"/>
</dbReference>
<dbReference type="InterPro" id="IPR011009">
    <property type="entry name" value="Kinase-like_dom_sf"/>
</dbReference>